<dbReference type="Pfam" id="PF13560">
    <property type="entry name" value="HTH_31"/>
    <property type="match status" value="1"/>
</dbReference>
<protein>
    <submittedName>
        <fullName evidence="2">Transcriptional regulator</fullName>
    </submittedName>
</protein>
<sequence length="296" mass="33365">MARGQRVEIDGSESVPSFYGKELRFQRERAGLTLEQLVEGSFYGATYLSEIERGQRSIPADLARHVDRALKTDGYFERCCEDVRRARRNGHAEYFERILEAEKCALTIEEWCPTVFPGLLQTEAYAYAVAAAIRPLEPMAETEVKVTARLARARIFEEDHAKPCYWVVLPEGLVLQSLLQPQQMAEQLDRITALVKRRRIIVQVLPWNVGAHPFMIGSAKILTFADAPPLVYTESLHSGHTIDDPALVAGYQKSYDLLRAAALAPQASLALIESAAEDYRNGKQPNRLEQRHLAEQ</sequence>
<dbReference type="InterPro" id="IPR001387">
    <property type="entry name" value="Cro/C1-type_HTH"/>
</dbReference>
<gene>
    <name evidence="2" type="ORF">J116_013580</name>
</gene>
<evidence type="ECO:0000259" key="1">
    <source>
        <dbReference type="PROSITE" id="PS50943"/>
    </source>
</evidence>
<dbReference type="eggNOG" id="COG1476">
    <property type="taxonomic scope" value="Bacteria"/>
</dbReference>
<dbReference type="Gene3D" id="1.10.260.40">
    <property type="entry name" value="lambda repressor-like DNA-binding domains"/>
    <property type="match status" value="1"/>
</dbReference>
<evidence type="ECO:0000313" key="2">
    <source>
        <dbReference type="EMBL" id="OEJ95351.1"/>
    </source>
</evidence>
<dbReference type="GO" id="GO:0003677">
    <property type="term" value="F:DNA binding"/>
    <property type="evidence" value="ECO:0007669"/>
    <property type="project" value="InterPro"/>
</dbReference>
<evidence type="ECO:0000313" key="3">
    <source>
        <dbReference type="Proteomes" id="UP000095329"/>
    </source>
</evidence>
<dbReference type="SUPFAM" id="SSF47413">
    <property type="entry name" value="lambda repressor-like DNA-binding domains"/>
    <property type="match status" value="1"/>
</dbReference>
<reference evidence="2 3" key="1">
    <citation type="journal article" date="2013" name="Genome Announc.">
        <title>Genome Sequence of Streptomyces violaceusniger Strain SPC6, a Halotolerant Streptomycete That Exhibits Rapid Growth and Development.</title>
        <authorList>
            <person name="Chen X."/>
            <person name="Zhang B."/>
            <person name="Zhang W."/>
            <person name="Wu X."/>
            <person name="Zhang M."/>
            <person name="Chen T."/>
            <person name="Liu G."/>
            <person name="Dyson P."/>
        </authorList>
    </citation>
    <scope>NUCLEOTIDE SEQUENCE [LARGE SCALE GENOMIC DNA]</scope>
    <source>
        <strain evidence="2 3">SPC6</strain>
    </source>
</reference>
<dbReference type="PROSITE" id="PS50943">
    <property type="entry name" value="HTH_CROC1"/>
    <property type="match status" value="1"/>
</dbReference>
<comment type="caution">
    <text evidence="2">The sequence shown here is derived from an EMBL/GenBank/DDBJ whole genome shotgun (WGS) entry which is preliminary data.</text>
</comment>
<proteinExistence type="predicted"/>
<feature type="domain" description="HTH cro/C1-type" evidence="1">
    <location>
        <begin position="23"/>
        <end position="76"/>
    </location>
</feature>
<dbReference type="SMART" id="SM00530">
    <property type="entry name" value="HTH_XRE"/>
    <property type="match status" value="1"/>
</dbReference>
<keyword evidence="3" id="KW-1185">Reference proteome</keyword>
<dbReference type="EMBL" id="ASHX02000001">
    <property type="protein sequence ID" value="OEJ95351.1"/>
    <property type="molecule type" value="Genomic_DNA"/>
</dbReference>
<dbReference type="Proteomes" id="UP000095329">
    <property type="component" value="Unassembled WGS sequence"/>
</dbReference>
<dbReference type="AlphaFoldDB" id="A0A1D3DSQ0"/>
<name>A0A1D3DSQ0_9ACTN</name>
<dbReference type="CDD" id="cd00093">
    <property type="entry name" value="HTH_XRE"/>
    <property type="match status" value="1"/>
</dbReference>
<accession>A0A1D3DSQ0</accession>
<organism evidence="2 3">
    <name type="scientific">Streptomyces thermolilacinus SPC6</name>
    <dbReference type="NCBI Taxonomy" id="1306406"/>
    <lineage>
        <taxon>Bacteria</taxon>
        <taxon>Bacillati</taxon>
        <taxon>Actinomycetota</taxon>
        <taxon>Actinomycetes</taxon>
        <taxon>Kitasatosporales</taxon>
        <taxon>Streptomycetaceae</taxon>
        <taxon>Streptomyces</taxon>
    </lineage>
</organism>
<dbReference type="STRING" id="1306406.J116_013580"/>
<dbReference type="InterPro" id="IPR010982">
    <property type="entry name" value="Lambda_DNA-bd_dom_sf"/>
</dbReference>
<dbReference type="InterPro" id="IPR043917">
    <property type="entry name" value="DUF5753"/>
</dbReference>
<dbReference type="Pfam" id="PF19054">
    <property type="entry name" value="DUF5753"/>
    <property type="match status" value="1"/>
</dbReference>